<keyword evidence="14" id="KW-1185">Reference proteome</keyword>
<dbReference type="PANTHER" id="PTHR42940:SF8">
    <property type="entry name" value="VACUOLAR PROTEIN SORTING-ASSOCIATED PROTEIN 11"/>
    <property type="match status" value="1"/>
</dbReference>
<evidence type="ECO:0000256" key="9">
    <source>
        <dbReference type="ARBA" id="ARBA00049243"/>
    </source>
</evidence>
<evidence type="ECO:0000256" key="5">
    <source>
        <dbReference type="ARBA" id="ARBA00022723"/>
    </source>
</evidence>
<dbReference type="InterPro" id="IPR036291">
    <property type="entry name" value="NAD(P)-bd_dom_sf"/>
</dbReference>
<dbReference type="PROSITE" id="PS00059">
    <property type="entry name" value="ADH_ZINC"/>
    <property type="match status" value="1"/>
</dbReference>
<evidence type="ECO:0000256" key="4">
    <source>
        <dbReference type="ARBA" id="ARBA00016352"/>
    </source>
</evidence>
<organism evidence="13 14">
    <name type="scientific">Sulfobacillus thermotolerans</name>
    <dbReference type="NCBI Taxonomy" id="338644"/>
    <lineage>
        <taxon>Bacteria</taxon>
        <taxon>Bacillati</taxon>
        <taxon>Bacillota</taxon>
        <taxon>Clostridia</taxon>
        <taxon>Eubacteriales</taxon>
        <taxon>Clostridiales Family XVII. Incertae Sedis</taxon>
        <taxon>Sulfobacillus</taxon>
    </lineage>
</organism>
<keyword evidence="7" id="KW-0560">Oxidoreductase</keyword>
<keyword evidence="11" id="KW-0812">Transmembrane</keyword>
<gene>
    <name evidence="13" type="ORF">BXT84_09400</name>
</gene>
<protein>
    <recommendedName>
        <fullName evidence="4">Alcohol dehydrogenase</fullName>
        <ecNumber evidence="3">1.1.1.1</ecNumber>
    </recommendedName>
</protein>
<dbReference type="InterPro" id="IPR011032">
    <property type="entry name" value="GroES-like_sf"/>
</dbReference>
<evidence type="ECO:0000256" key="8">
    <source>
        <dbReference type="ARBA" id="ARBA00049164"/>
    </source>
</evidence>
<comment type="catalytic activity">
    <reaction evidence="9">
        <text>a primary alcohol + NAD(+) = an aldehyde + NADH + H(+)</text>
        <dbReference type="Rhea" id="RHEA:10736"/>
        <dbReference type="ChEBI" id="CHEBI:15378"/>
        <dbReference type="ChEBI" id="CHEBI:15734"/>
        <dbReference type="ChEBI" id="CHEBI:17478"/>
        <dbReference type="ChEBI" id="CHEBI:57540"/>
        <dbReference type="ChEBI" id="CHEBI:57945"/>
        <dbReference type="EC" id="1.1.1.1"/>
    </reaction>
</comment>
<dbReference type="SUPFAM" id="SSF50129">
    <property type="entry name" value="GroES-like"/>
    <property type="match status" value="1"/>
</dbReference>
<dbReference type="SMART" id="SM00829">
    <property type="entry name" value="PKS_ER"/>
    <property type="match status" value="1"/>
</dbReference>
<evidence type="ECO:0000256" key="2">
    <source>
        <dbReference type="ARBA" id="ARBA00008072"/>
    </source>
</evidence>
<name>A0ABN5H8X9_9FIRM</name>
<feature type="transmembrane region" description="Helical" evidence="11">
    <location>
        <begin position="167"/>
        <end position="187"/>
    </location>
</feature>
<sequence>MKAARIHGYNEPIMIDDVADPQITDPTDVIIKVGGAGVCRTDLHILEGVWKDALADPVLPYTIGHENAGWVEQVGSGVKHLKPGDPVILHPLMSCGLCPACRAGQDMHCIAGRFPGLDGTDGGYAEYMKTSVRAVVPLSPDIDPVALAPFADAGITAYHAVKKLVPLLYPGSFVVVIGIGGLGHFAIQILRALTPATIIAVDTHKARLAFAERLGAHYGVLAGSDGGLKDVVGIAPRGADVVFDFVGEHCTPAVAPSMLAKGGTYSVIGYGGQVSTPTLDFVNREINIVGNLVGTYNELVELMELHRQGRVSISAQQYPLADAPDVLKMLDRGEIIGRAVLVP</sequence>
<dbReference type="CDD" id="cd05284">
    <property type="entry name" value="arabinose_DH_like"/>
    <property type="match status" value="1"/>
</dbReference>
<accession>A0ABN5H8X9</accession>
<reference evidence="13 14" key="1">
    <citation type="journal article" date="2019" name="Sci. Rep.">
        <title>Sulfobacillus thermotolerans: new insights into resistance and metabolic capacities of acidophilic chemolithotrophs.</title>
        <authorList>
            <person name="Panyushkina A.E."/>
            <person name="Babenko V.V."/>
            <person name="Nikitina A.S."/>
            <person name="Selezneva O.V."/>
            <person name="Tsaplina I.A."/>
            <person name="Letarova M.A."/>
            <person name="Kostryukova E.S."/>
            <person name="Letarov A.V."/>
        </authorList>
    </citation>
    <scope>NUCLEOTIDE SEQUENCE [LARGE SCALE GENOMIC DNA]</scope>
    <source>
        <strain evidence="13 14">Kr1</strain>
    </source>
</reference>
<evidence type="ECO:0000256" key="10">
    <source>
        <dbReference type="RuleBase" id="RU361277"/>
    </source>
</evidence>
<dbReference type="InterPro" id="IPR020843">
    <property type="entry name" value="ER"/>
</dbReference>
<keyword evidence="11" id="KW-0472">Membrane</keyword>
<dbReference type="InterPro" id="IPR002328">
    <property type="entry name" value="ADH_Zn_CS"/>
</dbReference>
<evidence type="ECO:0000259" key="12">
    <source>
        <dbReference type="SMART" id="SM00829"/>
    </source>
</evidence>
<evidence type="ECO:0000256" key="7">
    <source>
        <dbReference type="ARBA" id="ARBA00023002"/>
    </source>
</evidence>
<keyword evidence="5 10" id="KW-0479">Metal-binding</keyword>
<dbReference type="InterPro" id="IPR013149">
    <property type="entry name" value="ADH-like_C"/>
</dbReference>
<dbReference type="SUPFAM" id="SSF51735">
    <property type="entry name" value="NAD(P)-binding Rossmann-fold domains"/>
    <property type="match status" value="1"/>
</dbReference>
<comment type="cofactor">
    <cofactor evidence="1 10">
        <name>Zn(2+)</name>
        <dbReference type="ChEBI" id="CHEBI:29105"/>
    </cofactor>
</comment>
<dbReference type="EMBL" id="CP019454">
    <property type="protein sequence ID" value="AUW95508.1"/>
    <property type="molecule type" value="Genomic_DNA"/>
</dbReference>
<dbReference type="EC" id="1.1.1.1" evidence="3"/>
<evidence type="ECO:0000313" key="14">
    <source>
        <dbReference type="Proteomes" id="UP000325292"/>
    </source>
</evidence>
<evidence type="ECO:0000256" key="6">
    <source>
        <dbReference type="ARBA" id="ARBA00022833"/>
    </source>
</evidence>
<feature type="domain" description="Enoyl reductase (ER)" evidence="12">
    <location>
        <begin position="8"/>
        <end position="341"/>
    </location>
</feature>
<keyword evidence="11" id="KW-1133">Transmembrane helix</keyword>
<evidence type="ECO:0000256" key="11">
    <source>
        <dbReference type="SAM" id="Phobius"/>
    </source>
</evidence>
<dbReference type="PANTHER" id="PTHR42940">
    <property type="entry name" value="ALCOHOL DEHYDROGENASE 1-RELATED"/>
    <property type="match status" value="1"/>
</dbReference>
<keyword evidence="6 10" id="KW-0862">Zinc</keyword>
<dbReference type="Proteomes" id="UP000325292">
    <property type="component" value="Chromosome"/>
</dbReference>
<dbReference type="Gene3D" id="3.40.50.720">
    <property type="entry name" value="NAD(P)-binding Rossmann-like Domain"/>
    <property type="match status" value="1"/>
</dbReference>
<dbReference type="Gene3D" id="3.90.180.10">
    <property type="entry name" value="Medium-chain alcohol dehydrogenases, catalytic domain"/>
    <property type="match status" value="1"/>
</dbReference>
<dbReference type="Pfam" id="PF00107">
    <property type="entry name" value="ADH_zinc_N"/>
    <property type="match status" value="1"/>
</dbReference>
<comment type="catalytic activity">
    <reaction evidence="8">
        <text>a secondary alcohol + NAD(+) = a ketone + NADH + H(+)</text>
        <dbReference type="Rhea" id="RHEA:10740"/>
        <dbReference type="ChEBI" id="CHEBI:15378"/>
        <dbReference type="ChEBI" id="CHEBI:17087"/>
        <dbReference type="ChEBI" id="CHEBI:35681"/>
        <dbReference type="ChEBI" id="CHEBI:57540"/>
        <dbReference type="ChEBI" id="CHEBI:57945"/>
        <dbReference type="EC" id="1.1.1.1"/>
    </reaction>
</comment>
<dbReference type="InterPro" id="IPR013154">
    <property type="entry name" value="ADH-like_N"/>
</dbReference>
<evidence type="ECO:0000256" key="1">
    <source>
        <dbReference type="ARBA" id="ARBA00001947"/>
    </source>
</evidence>
<proteinExistence type="inferred from homology"/>
<comment type="similarity">
    <text evidence="2 10">Belongs to the zinc-containing alcohol dehydrogenase family.</text>
</comment>
<dbReference type="Pfam" id="PF08240">
    <property type="entry name" value="ADH_N"/>
    <property type="match status" value="1"/>
</dbReference>
<evidence type="ECO:0000313" key="13">
    <source>
        <dbReference type="EMBL" id="AUW95508.1"/>
    </source>
</evidence>
<evidence type="ECO:0000256" key="3">
    <source>
        <dbReference type="ARBA" id="ARBA00013190"/>
    </source>
</evidence>